<dbReference type="SUPFAM" id="SSF56003">
    <property type="entry name" value="Molybdenum cofactor-binding domain"/>
    <property type="match status" value="2"/>
</dbReference>
<dbReference type="Pfam" id="PF02738">
    <property type="entry name" value="MoCoBD_1"/>
    <property type="match status" value="1"/>
</dbReference>
<dbReference type="InterPro" id="IPR052516">
    <property type="entry name" value="N-heterocyclic_Hydroxylase"/>
</dbReference>
<dbReference type="Proteomes" id="UP000319931">
    <property type="component" value="Unassembled WGS sequence"/>
</dbReference>
<dbReference type="Gene3D" id="3.30.365.10">
    <property type="entry name" value="Aldehyde oxidase/xanthine dehydrogenase, molybdopterin binding domain"/>
    <property type="match status" value="4"/>
</dbReference>
<dbReference type="Pfam" id="PF20256">
    <property type="entry name" value="MoCoBD_2"/>
    <property type="match status" value="2"/>
</dbReference>
<evidence type="ECO:0000259" key="1">
    <source>
        <dbReference type="SMART" id="SM01008"/>
    </source>
</evidence>
<dbReference type="InterPro" id="IPR046867">
    <property type="entry name" value="AldOxase/xan_DH_MoCoBD2"/>
</dbReference>
<dbReference type="EMBL" id="RCZC01000002">
    <property type="protein sequence ID" value="TPG55015.1"/>
    <property type="molecule type" value="Genomic_DNA"/>
</dbReference>
<dbReference type="InterPro" id="IPR037165">
    <property type="entry name" value="AldOxase/xan_DH_Mopterin-bd_sf"/>
</dbReference>
<accession>A0A502FZS6</accession>
<reference evidence="2 3" key="1">
    <citation type="journal article" date="2019" name="Environ. Microbiol.">
        <title>Species interactions and distinct microbial communities in high Arctic permafrost affected cryosols are associated with the CH4 and CO2 gas fluxes.</title>
        <authorList>
            <person name="Altshuler I."/>
            <person name="Hamel J."/>
            <person name="Turney S."/>
            <person name="Magnuson E."/>
            <person name="Levesque R."/>
            <person name="Greer C."/>
            <person name="Whyte L.G."/>
        </authorList>
    </citation>
    <scope>NUCLEOTIDE SEQUENCE [LARGE SCALE GENOMIC DNA]</scope>
    <source>
        <strain evidence="2 3">E6.1</strain>
    </source>
</reference>
<dbReference type="PROSITE" id="PS51318">
    <property type="entry name" value="TAT"/>
    <property type="match status" value="1"/>
</dbReference>
<dbReference type="RefSeq" id="WP_140850151.1">
    <property type="nucleotide sequence ID" value="NZ_RCZC01000002.1"/>
</dbReference>
<proteinExistence type="predicted"/>
<dbReference type="OrthoDB" id="9767994at2"/>
<dbReference type="InterPro" id="IPR000674">
    <property type="entry name" value="Ald_Oxase/Xan_DH_a/b"/>
</dbReference>
<dbReference type="GO" id="GO:0016491">
    <property type="term" value="F:oxidoreductase activity"/>
    <property type="evidence" value="ECO:0007669"/>
    <property type="project" value="InterPro"/>
</dbReference>
<dbReference type="SUPFAM" id="SSF54665">
    <property type="entry name" value="CO dehydrogenase molybdoprotein N-domain-like"/>
    <property type="match status" value="1"/>
</dbReference>
<evidence type="ECO:0000313" key="3">
    <source>
        <dbReference type="Proteomes" id="UP000319931"/>
    </source>
</evidence>
<dbReference type="PIRSF" id="PIRSF036389">
    <property type="entry name" value="IOR_B"/>
    <property type="match status" value="1"/>
</dbReference>
<dbReference type="Gene3D" id="3.90.1170.50">
    <property type="entry name" value="Aldehyde oxidase/xanthine dehydrogenase, a/b hammerhead"/>
    <property type="match status" value="1"/>
</dbReference>
<dbReference type="InterPro" id="IPR008274">
    <property type="entry name" value="AldOxase/xan_DH_MoCoBD1"/>
</dbReference>
<feature type="domain" description="Aldehyde oxidase/xanthine dehydrogenase a/b hammerhead" evidence="1">
    <location>
        <begin position="219"/>
        <end position="305"/>
    </location>
</feature>
<dbReference type="AlphaFoldDB" id="A0A502FZS6"/>
<gene>
    <name evidence="2" type="ORF">EAH76_10585</name>
</gene>
<name>A0A502FZS6_9SPHN</name>
<organism evidence="2 3">
    <name type="scientific">Sphingomonas glacialis</name>
    <dbReference type="NCBI Taxonomy" id="658225"/>
    <lineage>
        <taxon>Bacteria</taxon>
        <taxon>Pseudomonadati</taxon>
        <taxon>Pseudomonadota</taxon>
        <taxon>Alphaproteobacteria</taxon>
        <taxon>Sphingomonadales</taxon>
        <taxon>Sphingomonadaceae</taxon>
        <taxon>Sphingomonas</taxon>
    </lineage>
</organism>
<dbReference type="InterPro" id="IPR012368">
    <property type="entry name" value="OxRdtase_Mopterin-bd_su_IorB"/>
</dbReference>
<dbReference type="PANTHER" id="PTHR47495">
    <property type="entry name" value="ALDEHYDE DEHYDROGENASE"/>
    <property type="match status" value="1"/>
</dbReference>
<dbReference type="InterPro" id="IPR006311">
    <property type="entry name" value="TAT_signal"/>
</dbReference>
<dbReference type="PANTHER" id="PTHR47495:SF2">
    <property type="entry name" value="ALDEHYDE DEHYDROGENASE"/>
    <property type="match status" value="1"/>
</dbReference>
<dbReference type="SMART" id="SM01008">
    <property type="entry name" value="Ald_Xan_dh_C"/>
    <property type="match status" value="1"/>
</dbReference>
<dbReference type="InterPro" id="IPR036856">
    <property type="entry name" value="Ald_Oxase/Xan_DH_a/b_sf"/>
</dbReference>
<evidence type="ECO:0000313" key="2">
    <source>
        <dbReference type="EMBL" id="TPG55015.1"/>
    </source>
</evidence>
<keyword evidence="3" id="KW-1185">Reference proteome</keyword>
<sequence>MSRLASHAGTASPFSRRSFLVASGAAGVAFGFSRVLAAIDPSVPGSVPAAATGPLFEPTIWFGIDAAGIVTVNIIRAEMGQHVGTALARILADELEADWDKVRIVHVDSDPKWGLMVTGGSWSVWQTFPVFSQAGAAGRIALIEAGAKLMGANPANCTAKGGAVHAGGRSMSYGDIAKSGSVARQFTPDELKALPIKPVKDRRLIGRETHGLDIDAKTNGTAIYGIDAKLPGMVYARPKLPPTRNGSKVVSVDDAAAKKVKGYLRYLVLDDPSDTVPGWVMVIASSYYAALKATDLLEVTWTTGPGADMTEASLQDHARALVAKADGGIQLDIADDDSTPNFGAAAASTIEQIYTTATVLHFQLEPLNALAFEKDGVFEIHTGNQWQSLILPTLAKALAVPETKVVLRSYLLGGGFGRRLNGDYTIPAALATKALGRPVKMILTREDDARFDSVRSPSVQRLRMQFDGSGQIQTMEHHACAGWPTQVIAGPTLLAKTKKGGQYDPFAIAGADHWYDVGHQKVRAVANDLANATFRPGWLRSVGPGWTNWALESFMDEAAHHTKTDPVAFRLKLLSGEGRNAGSAPNAVGGALRQAEMVRQAATKAGWGRPLPADTGLGMATSFGQERDMPTWVACVAQVHVDRASGIVRVEKLTLTVDAGTIVDPDGALAQVQGGALWGLSMALHEGTEFAAGQVKDTNLNTYTPLRIADVPELDISFADSAEVPVGLGEPATTVVGPAIGNAIYAATGARLRHIPITPAAVLAALRAR</sequence>
<protein>
    <submittedName>
        <fullName evidence="2">Xanthine dehydrogenase family protein molybdopterin-binding subunit</fullName>
    </submittedName>
</protein>
<comment type="caution">
    <text evidence="2">The sequence shown here is derived from an EMBL/GenBank/DDBJ whole genome shotgun (WGS) entry which is preliminary data.</text>
</comment>